<evidence type="ECO:0000256" key="9">
    <source>
        <dbReference type="RuleBase" id="RU003722"/>
    </source>
</evidence>
<dbReference type="GO" id="GO:0005886">
    <property type="term" value="C:plasma membrane"/>
    <property type="evidence" value="ECO:0007669"/>
    <property type="project" value="TreeGrafter"/>
</dbReference>
<feature type="region of interest" description="Disordered" evidence="10">
    <location>
        <begin position="838"/>
        <end position="888"/>
    </location>
</feature>
<keyword evidence="5" id="KW-0915">Sodium</keyword>
<dbReference type="GO" id="GO:0098719">
    <property type="term" value="P:sodium ion import across plasma membrane"/>
    <property type="evidence" value="ECO:0007669"/>
    <property type="project" value="TreeGrafter"/>
</dbReference>
<protein>
    <recommendedName>
        <fullName evidence="9">Sodium/hydrogen exchanger</fullName>
    </recommendedName>
</protein>
<keyword evidence="12" id="KW-0732">Signal</keyword>
<dbReference type="InterPro" id="IPR006153">
    <property type="entry name" value="Cation/H_exchanger_TM"/>
</dbReference>
<evidence type="ECO:0000256" key="6">
    <source>
        <dbReference type="ARBA" id="ARBA00023065"/>
    </source>
</evidence>
<feature type="transmembrane region" description="Helical" evidence="11">
    <location>
        <begin position="512"/>
        <end position="532"/>
    </location>
</feature>
<dbReference type="EMBL" id="JAUCMV010000004">
    <property type="protein sequence ID" value="KAK0401328.1"/>
    <property type="molecule type" value="Genomic_DNA"/>
</dbReference>
<evidence type="ECO:0000256" key="7">
    <source>
        <dbReference type="ARBA" id="ARBA00023136"/>
    </source>
</evidence>
<evidence type="ECO:0000256" key="10">
    <source>
        <dbReference type="SAM" id="MobiDB-lite"/>
    </source>
</evidence>
<keyword evidence="3 9" id="KW-0812">Transmembrane</keyword>
<organism evidence="14 15">
    <name type="scientific">Steinernema hermaphroditum</name>
    <dbReference type="NCBI Taxonomy" id="289476"/>
    <lineage>
        <taxon>Eukaryota</taxon>
        <taxon>Metazoa</taxon>
        <taxon>Ecdysozoa</taxon>
        <taxon>Nematoda</taxon>
        <taxon>Chromadorea</taxon>
        <taxon>Rhabditida</taxon>
        <taxon>Tylenchina</taxon>
        <taxon>Panagrolaimomorpha</taxon>
        <taxon>Strongyloidoidea</taxon>
        <taxon>Steinernematidae</taxon>
        <taxon>Steinernema</taxon>
    </lineage>
</organism>
<evidence type="ECO:0000256" key="3">
    <source>
        <dbReference type="ARBA" id="ARBA00022692"/>
    </source>
</evidence>
<gene>
    <name evidence="14" type="ORF">QR680_015719</name>
</gene>
<dbReference type="PANTHER" id="PTHR10110">
    <property type="entry name" value="SODIUM/HYDROGEN EXCHANGER"/>
    <property type="match status" value="1"/>
</dbReference>
<proteinExistence type="inferred from homology"/>
<evidence type="ECO:0000256" key="2">
    <source>
        <dbReference type="ARBA" id="ARBA00022448"/>
    </source>
</evidence>
<feature type="transmembrane region" description="Helical" evidence="11">
    <location>
        <begin position="459"/>
        <end position="475"/>
    </location>
</feature>
<keyword evidence="7 11" id="KW-0472">Membrane</keyword>
<evidence type="ECO:0000256" key="4">
    <source>
        <dbReference type="ARBA" id="ARBA00022989"/>
    </source>
</evidence>
<feature type="transmembrane region" description="Helical" evidence="11">
    <location>
        <begin position="321"/>
        <end position="343"/>
    </location>
</feature>
<feature type="transmembrane region" description="Helical" evidence="11">
    <location>
        <begin position="288"/>
        <end position="309"/>
    </location>
</feature>
<keyword evidence="15" id="KW-1185">Reference proteome</keyword>
<evidence type="ECO:0000259" key="13">
    <source>
        <dbReference type="Pfam" id="PF00999"/>
    </source>
</evidence>
<dbReference type="Proteomes" id="UP001175271">
    <property type="component" value="Unassembled WGS sequence"/>
</dbReference>
<keyword evidence="9" id="KW-0050">Antiport</keyword>
<evidence type="ECO:0000313" key="14">
    <source>
        <dbReference type="EMBL" id="KAK0401328.1"/>
    </source>
</evidence>
<name>A0AA39LL85_9BILA</name>
<dbReference type="PANTHER" id="PTHR10110:SF98">
    <property type="entry name" value="SODIUM_HYDROGEN EXCHANGER"/>
    <property type="match status" value="1"/>
</dbReference>
<sequence length="888" mass="100251">MKTDRRYCVLLLALLLGVDALKPKPSFESVILQAIEDLPDGGRLDDVPTVEGHVSVLNALDNVLSFFRTTMAPPTSSKLFERNRKFRNEGNFRLRKMRPSVHVGTSDRSSSVSSRFLLSPKLPLEAVIVPKKHRDEMKKIPRPPLDPPPLPKKYVDEFKRPKQIEVEPSPILHEEEDQIDRRNHIMSAEPIMEVDSPIDLRPLPASLYNAPEFCKKCFKHWMEKAPTATDTELLEYCCVAGVNKKRLVFHISKKFGDAFPDSALLIVVGLGVGYALQQLHVDDRLFSLESAVFFLYLLPPIIFESGYFMPNRALFENLDSVMLFAIVGTIWNTIAIGGSLYLLGQFNLFSVPFSAFEILLFASLISAVDPVAVIAVFEEIHVNEFLFVNVFGEALFNDGVTVVLYQMFKKFVDIGEDNLTPTDYAAGGLSFIVIAFGGTLIGVAFALACSFVTKYTDRVKILAPVFIFVVPYISYLTAEIFGLSSILAIVACGICMKQYVKENISHSAANSVKYFTKMLAQCTETIIFMFLGLSTISSAQHWDLWFVILTIAFCLIYRAIGVVIQCAVLNRFRKKKFSFVDQFILSYGGLRGAIAFGLVVSLPETIAAKNMFVTACIAVIYFTVFLQGITIRPLVHWLDVEKADDRQETLLESIYTRYFDYTMAGVEDIAGQKGRNYVRDAYERFNAKILRPLLVKHIKQNRFDASKIIRAYNKITLREALDMTKKNKRIVERKRESICPEMLRSTVAAYANSAFKSDGNKKATKSGNDLDAVDRKKSLKNELEKYMADSQNTEALYTMFSQLLDRKLVEMRNAQFEYNGDDDSDIEDDYMEAMVRPSTSMSDTNLHRVHRNDPETSSVDAYPPDVERPQCSGVRLPRSRSVGDNNKI</sequence>
<dbReference type="InterPro" id="IPR018422">
    <property type="entry name" value="Cation/H_exchanger_CPA1"/>
</dbReference>
<feature type="signal peptide" evidence="12">
    <location>
        <begin position="1"/>
        <end position="20"/>
    </location>
</feature>
<evidence type="ECO:0000256" key="1">
    <source>
        <dbReference type="ARBA" id="ARBA00004141"/>
    </source>
</evidence>
<keyword evidence="4 11" id="KW-1133">Transmembrane helix</keyword>
<dbReference type="GO" id="GO:0015386">
    <property type="term" value="F:potassium:proton antiporter activity"/>
    <property type="evidence" value="ECO:0007669"/>
    <property type="project" value="TreeGrafter"/>
</dbReference>
<dbReference type="GO" id="GO:0015385">
    <property type="term" value="F:sodium:proton antiporter activity"/>
    <property type="evidence" value="ECO:0007669"/>
    <property type="project" value="InterPro"/>
</dbReference>
<dbReference type="GO" id="GO:0051453">
    <property type="term" value="P:regulation of intracellular pH"/>
    <property type="evidence" value="ECO:0007669"/>
    <property type="project" value="TreeGrafter"/>
</dbReference>
<comment type="caution">
    <text evidence="14">The sequence shown here is derived from an EMBL/GenBank/DDBJ whole genome shotgun (WGS) entry which is preliminary data.</text>
</comment>
<keyword evidence="6 9" id="KW-0406">Ion transport</keyword>
<dbReference type="InterPro" id="IPR004709">
    <property type="entry name" value="NaH_exchanger"/>
</dbReference>
<feature type="transmembrane region" description="Helical" evidence="11">
    <location>
        <begin position="579"/>
        <end position="600"/>
    </location>
</feature>
<reference evidence="14" key="1">
    <citation type="submission" date="2023-06" db="EMBL/GenBank/DDBJ databases">
        <title>Genomic analysis of the entomopathogenic nematode Steinernema hermaphroditum.</title>
        <authorList>
            <person name="Schwarz E.M."/>
            <person name="Heppert J.K."/>
            <person name="Baniya A."/>
            <person name="Schwartz H.T."/>
            <person name="Tan C.-H."/>
            <person name="Antoshechkin I."/>
            <person name="Sternberg P.W."/>
            <person name="Goodrich-Blair H."/>
            <person name="Dillman A.R."/>
        </authorList>
    </citation>
    <scope>NUCLEOTIDE SEQUENCE</scope>
    <source>
        <strain evidence="14">PS9179</strain>
        <tissue evidence="14">Whole animal</tissue>
    </source>
</reference>
<feature type="transmembrane region" description="Helical" evidence="11">
    <location>
        <begin position="606"/>
        <end position="626"/>
    </location>
</feature>
<keyword evidence="2 9" id="KW-0813">Transport</keyword>
<comment type="similarity">
    <text evidence="9">Belongs to the monovalent cation:proton antiporter 1 (CPA1) transporter (TC 2.A.36) family.</text>
</comment>
<accession>A0AA39LL85</accession>
<feature type="transmembrane region" description="Helical" evidence="11">
    <location>
        <begin position="258"/>
        <end position="276"/>
    </location>
</feature>
<evidence type="ECO:0000256" key="5">
    <source>
        <dbReference type="ARBA" id="ARBA00023053"/>
    </source>
</evidence>
<feature type="transmembrane region" description="Helical" evidence="11">
    <location>
        <begin position="544"/>
        <end position="567"/>
    </location>
</feature>
<feature type="domain" description="Cation/H+ exchanger transmembrane" evidence="13">
    <location>
        <begin position="250"/>
        <end position="637"/>
    </location>
</feature>
<evidence type="ECO:0000256" key="8">
    <source>
        <dbReference type="ARBA" id="ARBA00023201"/>
    </source>
</evidence>
<evidence type="ECO:0000313" key="15">
    <source>
        <dbReference type="Proteomes" id="UP001175271"/>
    </source>
</evidence>
<feature type="transmembrane region" description="Helical" evidence="11">
    <location>
        <begin position="355"/>
        <end position="377"/>
    </location>
</feature>
<keyword evidence="8 9" id="KW-0739">Sodium transport</keyword>
<dbReference type="NCBIfam" id="TIGR00840">
    <property type="entry name" value="b_cpa1"/>
    <property type="match status" value="1"/>
</dbReference>
<feature type="chain" id="PRO_5041413994" description="Sodium/hydrogen exchanger" evidence="12">
    <location>
        <begin position="21"/>
        <end position="888"/>
    </location>
</feature>
<dbReference type="PRINTS" id="PR01084">
    <property type="entry name" value="NAHEXCHNGR"/>
</dbReference>
<dbReference type="AlphaFoldDB" id="A0AA39LL85"/>
<evidence type="ECO:0000256" key="11">
    <source>
        <dbReference type="SAM" id="Phobius"/>
    </source>
</evidence>
<comment type="subcellular location">
    <subcellularLocation>
        <location evidence="1">Membrane</location>
        <topology evidence="1">Multi-pass membrane protein</topology>
    </subcellularLocation>
</comment>
<feature type="transmembrane region" description="Helical" evidence="11">
    <location>
        <begin position="429"/>
        <end position="452"/>
    </location>
</feature>
<dbReference type="Gene3D" id="6.10.140.1330">
    <property type="match status" value="1"/>
</dbReference>
<evidence type="ECO:0000256" key="12">
    <source>
        <dbReference type="SAM" id="SignalP"/>
    </source>
</evidence>
<dbReference type="Pfam" id="PF00999">
    <property type="entry name" value="Na_H_Exchanger"/>
    <property type="match status" value="1"/>
</dbReference>